<evidence type="ECO:0000313" key="8">
    <source>
        <dbReference type="Proteomes" id="UP001140562"/>
    </source>
</evidence>
<keyword evidence="5" id="KW-0963">Cytoplasm</keyword>
<dbReference type="InterPro" id="IPR038744">
    <property type="entry name" value="Hri1_N"/>
</dbReference>
<dbReference type="AlphaFoldDB" id="A0A9W8WP44"/>
<name>A0A9W8WP44_9PLEO</name>
<keyword evidence="6" id="KW-0539">Nucleus</keyword>
<evidence type="ECO:0000256" key="6">
    <source>
        <dbReference type="ARBA" id="ARBA00023242"/>
    </source>
</evidence>
<accession>A0A9W8WP44</accession>
<dbReference type="OrthoDB" id="4045395at2759"/>
<gene>
    <name evidence="7" type="ORF">N0V87_010521</name>
</gene>
<evidence type="ECO:0000313" key="7">
    <source>
        <dbReference type="EMBL" id="KAJ4329833.1"/>
    </source>
</evidence>
<proteinExistence type="inferred from homology"/>
<organism evidence="7 8">
    <name type="scientific">Didymella glomerata</name>
    <dbReference type="NCBI Taxonomy" id="749621"/>
    <lineage>
        <taxon>Eukaryota</taxon>
        <taxon>Fungi</taxon>
        <taxon>Dikarya</taxon>
        <taxon>Ascomycota</taxon>
        <taxon>Pezizomycotina</taxon>
        <taxon>Dothideomycetes</taxon>
        <taxon>Pleosporomycetidae</taxon>
        <taxon>Pleosporales</taxon>
        <taxon>Pleosporineae</taxon>
        <taxon>Didymellaceae</taxon>
        <taxon>Didymella</taxon>
    </lineage>
</organism>
<dbReference type="InterPro" id="IPR043047">
    <property type="entry name" value="Hri1_N_sf"/>
</dbReference>
<dbReference type="Pfam" id="PF16815">
    <property type="entry name" value="HRI1"/>
    <property type="match status" value="1"/>
</dbReference>
<comment type="caution">
    <text evidence="7">The sequence shown here is derived from an EMBL/GenBank/DDBJ whole genome shotgun (WGS) entry which is preliminary data.</text>
</comment>
<dbReference type="CDD" id="cd11692">
    <property type="entry name" value="HRI1_N_like"/>
    <property type="match status" value="1"/>
</dbReference>
<dbReference type="GO" id="GO:0005737">
    <property type="term" value="C:cytoplasm"/>
    <property type="evidence" value="ECO:0007669"/>
    <property type="project" value="UniProtKB-SubCell"/>
</dbReference>
<dbReference type="Proteomes" id="UP001140562">
    <property type="component" value="Unassembled WGS sequence"/>
</dbReference>
<comment type="similarity">
    <text evidence="3">Belongs to the HRI1 family.</text>
</comment>
<dbReference type="InterPro" id="IPR031818">
    <property type="entry name" value="Hri1"/>
</dbReference>
<dbReference type="CDD" id="cd11693">
    <property type="entry name" value="HRI1_C_like"/>
    <property type="match status" value="1"/>
</dbReference>
<comment type="subcellular location">
    <subcellularLocation>
        <location evidence="2">Cytoplasm</location>
    </subcellularLocation>
    <subcellularLocation>
        <location evidence="1">Nucleus</location>
    </subcellularLocation>
</comment>
<evidence type="ECO:0000256" key="3">
    <source>
        <dbReference type="ARBA" id="ARBA00005229"/>
    </source>
</evidence>
<evidence type="ECO:0000256" key="4">
    <source>
        <dbReference type="ARBA" id="ARBA00017063"/>
    </source>
</evidence>
<keyword evidence="8" id="KW-1185">Reference proteome</keyword>
<reference evidence="7" key="1">
    <citation type="submission" date="2022-10" db="EMBL/GenBank/DDBJ databases">
        <title>Tapping the CABI collections for fungal endophytes: first genome assemblies for Collariella, Neodidymelliopsis, Ascochyta clinopodiicola, Didymella pomorum, Didymosphaeria variabile, Neocosmospora piperis and Neocucurbitaria cava.</title>
        <authorList>
            <person name="Hill R."/>
        </authorList>
    </citation>
    <scope>NUCLEOTIDE SEQUENCE</scope>
    <source>
        <strain evidence="7">IMI 360193</strain>
    </source>
</reference>
<dbReference type="Gene3D" id="2.40.128.320">
    <property type="entry name" value="Protein HRI1, N-terminal domain"/>
    <property type="match status" value="1"/>
</dbReference>
<protein>
    <recommendedName>
        <fullName evidence="4">Protein HRI1</fullName>
    </recommendedName>
</protein>
<evidence type="ECO:0000256" key="1">
    <source>
        <dbReference type="ARBA" id="ARBA00004123"/>
    </source>
</evidence>
<evidence type="ECO:0000256" key="5">
    <source>
        <dbReference type="ARBA" id="ARBA00022490"/>
    </source>
</evidence>
<sequence>MSQEIAVKEATLKQAQDFLAAEAPVTFPLIGNDRRDASKKIYTNHFMLTFEQDMELYEYERADLPININPLRQTKLFKYAMFWFPVLQHAKQDEVGAIDGPYDLPDDEWASLSVCSAIRVQLQLQLIQTMQNTENMVLERLNAWSAYHNDALSDSIHCYRDEVSEGQYMKVKDVEIVAIHHASEPTSTIVLSSVERKFVDIRILKSASRESEDGDEHRLDTKCLDWAIAGTSSSIAAPEKGADVKLSTFRHWIDSRTVDVEAATDAGYMYPVQTDGDDELVLEKGTMINPETGLQTEYEEVWIEREVDPVPGDEDSQVVVLDFDRGVEHRGRIVRVGKLCQGLLRVTDEVVAERWEWNEQEGWSRSELVGRKGALPCEKLLTSPAFHAIQHDGNTWTVVERSRR</sequence>
<evidence type="ECO:0000256" key="2">
    <source>
        <dbReference type="ARBA" id="ARBA00004496"/>
    </source>
</evidence>
<dbReference type="EMBL" id="JAPEUV010000266">
    <property type="protein sequence ID" value="KAJ4329833.1"/>
    <property type="molecule type" value="Genomic_DNA"/>
</dbReference>
<dbReference type="GO" id="GO:0005634">
    <property type="term" value="C:nucleus"/>
    <property type="evidence" value="ECO:0007669"/>
    <property type="project" value="UniProtKB-SubCell"/>
</dbReference>